<evidence type="ECO:0000256" key="1">
    <source>
        <dbReference type="SAM" id="MobiDB-lite"/>
    </source>
</evidence>
<feature type="compositionally biased region" description="Polar residues" evidence="1">
    <location>
        <begin position="70"/>
        <end position="105"/>
    </location>
</feature>
<sequence length="339" mass="36686">MFGIATWIKLALALFTLGGAAGGTYYFRGNLVGRGNSDFSTSLGGNDDSLSNKDDSGKNSDDRDSENKLDSSTGKEISDTVSKNSDSGNEGVENSPTSPEQSSVEGMSGDETNQKPEDSSSVTSTSENVGVQATNLQESPETNRDAEVITSEDGGTHEQSTISDSSGDQKDLQVGTEITEPDSQKQEPLSLDSVSSTPSLANHSQSGEFSSGRRDSNYQFGGNVNGELIFPKINSEGESICVVATEGIGKELEDLEKCKNMVSQYLKNVEQGQEKIWMKVKEKNHVKKIFETLDPSNNNISLENDFEVNLLYDKFSCKFNSHVENSEIVVSCFKKLNSE</sequence>
<keyword evidence="3" id="KW-1185">Reference proteome</keyword>
<evidence type="ECO:0000313" key="2">
    <source>
        <dbReference type="EMBL" id="ADX97650.1"/>
    </source>
</evidence>
<feature type="compositionally biased region" description="Polar residues" evidence="1">
    <location>
        <begin position="192"/>
        <end position="209"/>
    </location>
</feature>
<organism evidence="2 3">
    <name type="scientific">Mycoplasma suis (strain Illinois)</name>
    <dbReference type="NCBI Taxonomy" id="768700"/>
    <lineage>
        <taxon>Bacteria</taxon>
        <taxon>Bacillati</taxon>
        <taxon>Mycoplasmatota</taxon>
        <taxon>Mollicutes</taxon>
        <taxon>Mycoplasmataceae</taxon>
        <taxon>Mycoplasma</taxon>
    </lineage>
</organism>
<feature type="region of interest" description="Disordered" evidence="1">
    <location>
        <begin position="42"/>
        <end position="215"/>
    </location>
</feature>
<dbReference type="RefSeq" id="WP_013609617.1">
    <property type="nucleotide sequence ID" value="NC_015155.1"/>
</dbReference>
<dbReference type="EMBL" id="CP002525">
    <property type="protein sequence ID" value="ADX97650.1"/>
    <property type="molecule type" value="Genomic_DNA"/>
</dbReference>
<dbReference type="AlphaFoldDB" id="F0QQ80"/>
<gene>
    <name evidence="2" type="ordered locus">MSU_0106</name>
</gene>
<protein>
    <submittedName>
        <fullName evidence="2">Uncharacterized protein</fullName>
    </submittedName>
</protein>
<feature type="compositionally biased region" description="Polar residues" evidence="1">
    <location>
        <begin position="119"/>
        <end position="140"/>
    </location>
</feature>
<dbReference type="HOGENOM" id="CLU_067788_0_0_14"/>
<dbReference type="KEGG" id="mss:MSU_0106"/>
<proteinExistence type="predicted"/>
<dbReference type="STRING" id="768700.MSU_0106"/>
<feature type="compositionally biased region" description="Basic and acidic residues" evidence="1">
    <location>
        <begin position="50"/>
        <end position="69"/>
    </location>
</feature>
<accession>F0QQ80</accession>
<name>F0QQ80_MYCSL</name>
<feature type="compositionally biased region" description="Polar residues" evidence="1">
    <location>
        <begin position="157"/>
        <end position="166"/>
    </location>
</feature>
<dbReference type="Proteomes" id="UP000007484">
    <property type="component" value="Chromosome"/>
</dbReference>
<reference evidence="2 3" key="1">
    <citation type="journal article" date="2011" name="J. Bacteriol.">
        <title>Complete genome sequences of two hemotropic Mycoplasmas, Mycoplasma haemofelis strain Ohio2 and Mycoplasma suis strain Illinois.</title>
        <authorList>
            <person name="Messick J.B."/>
            <person name="Santos A.P."/>
            <person name="Guimaraes A.M."/>
        </authorList>
    </citation>
    <scope>NUCLEOTIDE SEQUENCE [LARGE SCALE GENOMIC DNA]</scope>
    <source>
        <strain evidence="2 3">Illinois</strain>
    </source>
</reference>
<evidence type="ECO:0000313" key="3">
    <source>
        <dbReference type="Proteomes" id="UP000007484"/>
    </source>
</evidence>